<dbReference type="Gene3D" id="2.40.50.100">
    <property type="match status" value="1"/>
</dbReference>
<feature type="compositionally biased region" description="Low complexity" evidence="1">
    <location>
        <begin position="51"/>
        <end position="82"/>
    </location>
</feature>
<dbReference type="GO" id="GO:1990281">
    <property type="term" value="C:efflux pump complex"/>
    <property type="evidence" value="ECO:0007669"/>
    <property type="project" value="TreeGrafter"/>
</dbReference>
<keyword evidence="4" id="KW-1185">Reference proteome</keyword>
<gene>
    <name evidence="3" type="ORF">GLS40_10905</name>
</gene>
<evidence type="ECO:0000313" key="4">
    <source>
        <dbReference type="Proteomes" id="UP000443843"/>
    </source>
</evidence>
<dbReference type="Proteomes" id="UP000443843">
    <property type="component" value="Unassembled WGS sequence"/>
</dbReference>
<dbReference type="Pfam" id="PF25954">
    <property type="entry name" value="Beta-barrel_RND_2"/>
    <property type="match status" value="1"/>
</dbReference>
<dbReference type="PANTHER" id="PTHR30469:SF29">
    <property type="entry name" value="BLR2860 PROTEIN"/>
    <property type="match status" value="1"/>
</dbReference>
<dbReference type="GO" id="GO:0015562">
    <property type="term" value="F:efflux transmembrane transporter activity"/>
    <property type="evidence" value="ECO:0007669"/>
    <property type="project" value="TreeGrafter"/>
</dbReference>
<protein>
    <submittedName>
        <fullName evidence="3">HlyD family efflux transporter periplasmic adaptor subunit</fullName>
    </submittedName>
</protein>
<evidence type="ECO:0000259" key="2">
    <source>
        <dbReference type="Pfam" id="PF25954"/>
    </source>
</evidence>
<dbReference type="Gene3D" id="2.40.420.20">
    <property type="match status" value="1"/>
</dbReference>
<evidence type="ECO:0000313" key="3">
    <source>
        <dbReference type="EMBL" id="MWB78536.1"/>
    </source>
</evidence>
<evidence type="ECO:0000256" key="1">
    <source>
        <dbReference type="SAM" id="MobiDB-lite"/>
    </source>
</evidence>
<dbReference type="RefSeq" id="WP_160382753.1">
    <property type="nucleotide sequence ID" value="NZ_WNXQ01000005.1"/>
</dbReference>
<dbReference type="AlphaFoldDB" id="A0A844W2Z0"/>
<dbReference type="SUPFAM" id="SSF111369">
    <property type="entry name" value="HlyD-like secretion proteins"/>
    <property type="match status" value="2"/>
</dbReference>
<dbReference type="InterPro" id="IPR058792">
    <property type="entry name" value="Beta-barrel_RND_2"/>
</dbReference>
<comment type="caution">
    <text evidence="3">The sequence shown here is derived from an EMBL/GenBank/DDBJ whole genome shotgun (WGS) entry which is preliminary data.</text>
</comment>
<organism evidence="3 4">
    <name type="scientific">Pseudooceanicola pacificus</name>
    <dbReference type="NCBI Taxonomy" id="2676438"/>
    <lineage>
        <taxon>Bacteria</taxon>
        <taxon>Pseudomonadati</taxon>
        <taxon>Pseudomonadota</taxon>
        <taxon>Alphaproteobacteria</taxon>
        <taxon>Rhodobacterales</taxon>
        <taxon>Paracoccaceae</taxon>
        <taxon>Pseudooceanicola</taxon>
    </lineage>
</organism>
<dbReference type="Gene3D" id="2.40.30.170">
    <property type="match status" value="1"/>
</dbReference>
<name>A0A844W2Z0_9RHOB</name>
<feature type="domain" description="CusB-like beta-barrel" evidence="2">
    <location>
        <begin position="295"/>
        <end position="363"/>
    </location>
</feature>
<dbReference type="PANTHER" id="PTHR30469">
    <property type="entry name" value="MULTIDRUG RESISTANCE PROTEIN MDTA"/>
    <property type="match status" value="1"/>
</dbReference>
<accession>A0A844W2Z0</accession>
<dbReference type="EMBL" id="WNXQ01000005">
    <property type="protein sequence ID" value="MWB78536.1"/>
    <property type="molecule type" value="Genomic_DNA"/>
</dbReference>
<feature type="region of interest" description="Disordered" evidence="1">
    <location>
        <begin position="51"/>
        <end position="85"/>
    </location>
</feature>
<dbReference type="Gene3D" id="1.10.287.470">
    <property type="entry name" value="Helix hairpin bin"/>
    <property type="match status" value="1"/>
</dbReference>
<proteinExistence type="predicted"/>
<sequence length="444" mass="45732">MRLLPLLTAVLVTATLYAVIIQRDALMAFARGEGLDRSIAIARGEAEPMTAEAAEVPAAAGESPADGEAAAAGTPAPAGEDAAPPHKPVRVVAIHSQAREIDGAVILRGQTEAVRQVELRAETSGRVISDPLRKGALVEAGELLCELDPGTSNATLAEAQARLAEARAAVPTSQARVEEARAVLEEAQINDNAARKLSEGGYASDTRVASTKAAVRSAEAAVASAESGLSSTQAAIQAAEANVAAATSAIDKLAIHAPFGGLLETDTAELGSLLQPGNVCATVIQLDPIKLVGFIPETEIGRVQTGARAGARLAADGREVIGKVTFLSRSSDPQTRTFRVEVEVANDDLSIRDGQTAEIGIEAEGALAHLLPQSALTLNDDGALGVRTVAADNTAAFVPVKLLRDTPQGVWLTGLEDKADVIVIGQEFVVAGVPVVPSYQEATQ</sequence>
<reference evidence="3 4" key="1">
    <citation type="submission" date="2019-11" db="EMBL/GenBank/DDBJ databases">
        <title>Pseudooceanicola pacifica sp. nov., isolated from deep-sea sediment of the Pacific Ocean.</title>
        <authorList>
            <person name="Lyu L."/>
        </authorList>
    </citation>
    <scope>NUCLEOTIDE SEQUENCE [LARGE SCALE GENOMIC DNA]</scope>
    <source>
        <strain evidence="3 4">216_PA32_1</strain>
    </source>
</reference>